<dbReference type="Gene3D" id="1.10.1370.40">
    <property type="match status" value="1"/>
</dbReference>
<dbReference type="Gene3D" id="1.10.1370.10">
    <property type="entry name" value="Neurolysin, domain 3"/>
    <property type="match status" value="1"/>
</dbReference>
<dbReference type="InterPro" id="IPR024079">
    <property type="entry name" value="MetalloPept_cat_dom_sf"/>
</dbReference>
<feature type="signal peptide" evidence="16">
    <location>
        <begin position="1"/>
        <end position="18"/>
    </location>
</feature>
<dbReference type="InterPro" id="IPR001567">
    <property type="entry name" value="Pept_M3A_M3B_dom"/>
</dbReference>
<comment type="function">
    <text evidence="11">Removes dipeptides from the C-termini of N-blocked tripeptides, tetrapeptides and larger peptides.</text>
</comment>
<keyword evidence="6 15" id="KW-0479">Metal-binding</keyword>
<dbReference type="GO" id="GO:0006508">
    <property type="term" value="P:proteolysis"/>
    <property type="evidence" value="ECO:0007669"/>
    <property type="project" value="UniProtKB-KW"/>
</dbReference>
<dbReference type="PANTHER" id="PTHR43660:SF1">
    <property type="entry name" value="DIPEPTIDYL CARBOXYPEPTIDASE"/>
    <property type="match status" value="1"/>
</dbReference>
<evidence type="ECO:0000313" key="19">
    <source>
        <dbReference type="Proteomes" id="UP000270185"/>
    </source>
</evidence>
<organism evidence="18 19">
    <name type="scientific">Kaistella carnis</name>
    <dbReference type="NCBI Taxonomy" id="1241979"/>
    <lineage>
        <taxon>Bacteria</taxon>
        <taxon>Pseudomonadati</taxon>
        <taxon>Bacteroidota</taxon>
        <taxon>Flavobacteriia</taxon>
        <taxon>Flavobacteriales</taxon>
        <taxon>Weeksellaceae</taxon>
        <taxon>Chryseobacterium group</taxon>
        <taxon>Kaistella</taxon>
    </lineage>
</organism>
<evidence type="ECO:0000256" key="13">
    <source>
        <dbReference type="ARBA" id="ARBA00070755"/>
    </source>
</evidence>
<evidence type="ECO:0000313" key="18">
    <source>
        <dbReference type="EMBL" id="AZI33078.1"/>
    </source>
</evidence>
<keyword evidence="5 15" id="KW-0645">Protease</keyword>
<dbReference type="InterPro" id="IPR045090">
    <property type="entry name" value="Pept_M3A_M3B"/>
</dbReference>
<evidence type="ECO:0000259" key="17">
    <source>
        <dbReference type="Pfam" id="PF01432"/>
    </source>
</evidence>
<feature type="domain" description="Peptidase M3A/M3B catalytic" evidence="17">
    <location>
        <begin position="262"/>
        <end position="709"/>
    </location>
</feature>
<dbReference type="GO" id="GO:0005829">
    <property type="term" value="C:cytosol"/>
    <property type="evidence" value="ECO:0007669"/>
    <property type="project" value="TreeGrafter"/>
</dbReference>
<evidence type="ECO:0000256" key="14">
    <source>
        <dbReference type="ARBA" id="ARBA00075608"/>
    </source>
</evidence>
<sequence length="736" mass="83401">MKNITSLFLISSLAITNACTTMKTSENTATEIPAPDASLSSNPFMKKSSLQYQAPEFDKIKDEHFKPAFDYGMKVQMAEVEKIANNSAAPTFENTILALENSGEVLKRAQLVFYNLTGSNTNPELQKLEEEYAPIFSALSDKILLNEKLYNRIKAIKTADLGSEEKRVLELYTTNFEIAGANLSAENKTKVKKINEELATLSTQFSSKLLDARKNGALLITDVKELDGLSPDEIAAAAADAKSAGQTGYLLPLQNTTQQPLLQNLKNRATREKLFKASWYRAEKGNGDDTRSILERQAKLRMEKGQLMGKKSFAEWKLQDQMAKNPENAMNLLARLATPAVETAKRESDEIQKLIDKQKGGFKVEPWDWNFYAEQVRKEKYDLDENQIKPYFEVRTVLEKGVFFAAEKFYGITFKERNDLPVYHPDVKAYEVFDRDGKSLAIYYLDFYTRNNKNGGAWMSNFVEQSHLLDQKPVIVNVFNFQKPAEGKPSLISYDDVTTMFHEFGHTLHGLFADQKYISISGTNVPRDFVEFPSQINEFFALEPSVLKNYALHYQTKQPMPQALVDKIKKAGTFNQGYSTTELVSAATIDMNWHSVTDASQFKPTLEFEKDVLAKYGFNLKEVPPRYHSPYFAHIWGGGYSAGYYAYMWSDMLNSDAWDWITANGGMTRENGDRFRKYILSVGNSMDLNEAFKNFTGRNPDLKPLLKDKGFISENSGKVKMDVAAKSVKQQNSKKK</sequence>
<evidence type="ECO:0000256" key="4">
    <source>
        <dbReference type="ARBA" id="ARBA00022645"/>
    </source>
</evidence>
<evidence type="ECO:0000256" key="7">
    <source>
        <dbReference type="ARBA" id="ARBA00022801"/>
    </source>
</evidence>
<gene>
    <name evidence="18" type="ORF">EIB73_07770</name>
</gene>
<evidence type="ECO:0000256" key="11">
    <source>
        <dbReference type="ARBA" id="ARBA00054529"/>
    </source>
</evidence>
<dbReference type="FunFam" id="1.10.1370.40:FF:000001">
    <property type="entry name" value="Dipeptidyl carboxypeptidase II"/>
    <property type="match status" value="1"/>
</dbReference>
<dbReference type="EMBL" id="CP034159">
    <property type="protein sequence ID" value="AZI33078.1"/>
    <property type="molecule type" value="Genomic_DNA"/>
</dbReference>
<evidence type="ECO:0000256" key="3">
    <source>
        <dbReference type="ARBA" id="ARBA00022490"/>
    </source>
</evidence>
<evidence type="ECO:0000256" key="1">
    <source>
        <dbReference type="ARBA" id="ARBA00004496"/>
    </source>
</evidence>
<reference evidence="19" key="1">
    <citation type="submission" date="2018-11" db="EMBL/GenBank/DDBJ databases">
        <title>Proposal to divide the Flavobacteriaceae and reorganize its genera based on Amino Acid Identity values calculated from whole genome sequences.</title>
        <authorList>
            <person name="Nicholson A.C."/>
            <person name="Gulvik C.A."/>
            <person name="Whitney A.M."/>
            <person name="Humrighouse B.W."/>
            <person name="Bell M."/>
            <person name="Holmes B."/>
            <person name="Steigerwalt A.G."/>
            <person name="Villarma A."/>
            <person name="Sheth M."/>
            <person name="Batra D."/>
            <person name="Pryor J."/>
            <person name="Bernardet J.-F."/>
            <person name="Hugo C."/>
            <person name="Kampfer P."/>
            <person name="Newman J.D."/>
            <person name="McQuiston J.R."/>
        </authorList>
    </citation>
    <scope>NUCLEOTIDE SEQUENCE [LARGE SCALE GENOMIC DNA]</scope>
    <source>
        <strain evidence="19">G0081</strain>
    </source>
</reference>
<keyword evidence="19" id="KW-1185">Reference proteome</keyword>
<dbReference type="GO" id="GO:0008241">
    <property type="term" value="F:peptidyl-dipeptidase activity"/>
    <property type="evidence" value="ECO:0007669"/>
    <property type="project" value="UniProtKB-EC"/>
</dbReference>
<dbReference type="FunFam" id="3.40.390.10:FF:000009">
    <property type="entry name" value="Oligopeptidase A"/>
    <property type="match status" value="1"/>
</dbReference>
<dbReference type="GO" id="GO:0004222">
    <property type="term" value="F:metalloendopeptidase activity"/>
    <property type="evidence" value="ECO:0007669"/>
    <property type="project" value="InterPro"/>
</dbReference>
<evidence type="ECO:0000256" key="8">
    <source>
        <dbReference type="ARBA" id="ARBA00022833"/>
    </source>
</evidence>
<name>A0A3G8XJW5_9FLAO</name>
<dbReference type="CDD" id="cd06456">
    <property type="entry name" value="M3A_DCP"/>
    <property type="match status" value="1"/>
</dbReference>
<dbReference type="PANTHER" id="PTHR43660">
    <property type="entry name" value="DIPEPTIDYL CARBOXYPEPTIDASE"/>
    <property type="match status" value="1"/>
</dbReference>
<dbReference type="GO" id="GO:0004180">
    <property type="term" value="F:carboxypeptidase activity"/>
    <property type="evidence" value="ECO:0007669"/>
    <property type="project" value="UniProtKB-KW"/>
</dbReference>
<accession>A0A3G8XJW5</accession>
<evidence type="ECO:0000256" key="10">
    <source>
        <dbReference type="ARBA" id="ARBA00052506"/>
    </source>
</evidence>
<comment type="subcellular location">
    <subcellularLocation>
        <location evidence="1">Cytoplasm</location>
    </subcellularLocation>
</comment>
<dbReference type="KEGG" id="ccas:EIB73_07770"/>
<evidence type="ECO:0000256" key="6">
    <source>
        <dbReference type="ARBA" id="ARBA00022723"/>
    </source>
</evidence>
<evidence type="ECO:0000256" key="12">
    <source>
        <dbReference type="ARBA" id="ARBA00066668"/>
    </source>
</evidence>
<keyword evidence="7 15" id="KW-0378">Hydrolase</keyword>
<dbReference type="SUPFAM" id="SSF55486">
    <property type="entry name" value="Metalloproteases ('zincins'), catalytic domain"/>
    <property type="match status" value="1"/>
</dbReference>
<dbReference type="Pfam" id="PF01432">
    <property type="entry name" value="Peptidase_M3"/>
    <property type="match status" value="1"/>
</dbReference>
<evidence type="ECO:0000256" key="15">
    <source>
        <dbReference type="RuleBase" id="RU003435"/>
    </source>
</evidence>
<dbReference type="InterPro" id="IPR034005">
    <property type="entry name" value="M3A_DCP"/>
</dbReference>
<evidence type="ECO:0000256" key="9">
    <source>
        <dbReference type="ARBA" id="ARBA00023049"/>
    </source>
</evidence>
<feature type="chain" id="PRO_5018337700" description="Dipeptidyl carboxypeptidase" evidence="16">
    <location>
        <begin position="19"/>
        <end position="736"/>
    </location>
</feature>
<keyword evidence="3" id="KW-0963">Cytoplasm</keyword>
<evidence type="ECO:0000256" key="5">
    <source>
        <dbReference type="ARBA" id="ARBA00022670"/>
    </source>
</evidence>
<evidence type="ECO:0000256" key="2">
    <source>
        <dbReference type="ARBA" id="ARBA00006040"/>
    </source>
</evidence>
<dbReference type="Proteomes" id="UP000270185">
    <property type="component" value="Chromosome"/>
</dbReference>
<keyword evidence="4" id="KW-0121">Carboxypeptidase</keyword>
<comment type="cofactor">
    <cofactor evidence="15">
        <name>Zn(2+)</name>
        <dbReference type="ChEBI" id="CHEBI:29105"/>
    </cofactor>
    <text evidence="15">Binds 1 zinc ion.</text>
</comment>
<protein>
    <recommendedName>
        <fullName evidence="13">Dipeptidyl carboxypeptidase</fullName>
        <ecNumber evidence="12">3.4.15.5</ecNumber>
    </recommendedName>
    <alternativeName>
        <fullName evidence="14">Peptidyl-dipeptidase Dcp</fullName>
    </alternativeName>
</protein>
<dbReference type="EC" id="3.4.15.5" evidence="12"/>
<dbReference type="InterPro" id="IPR024077">
    <property type="entry name" value="Neurolysin/TOP_dom2"/>
</dbReference>
<dbReference type="GO" id="GO:0046872">
    <property type="term" value="F:metal ion binding"/>
    <property type="evidence" value="ECO:0007669"/>
    <property type="project" value="UniProtKB-UniRule"/>
</dbReference>
<keyword evidence="8 15" id="KW-0862">Zinc</keyword>
<dbReference type="AlphaFoldDB" id="A0A3G8XJW5"/>
<comment type="catalytic activity">
    <reaction evidence="10">
        <text>Hydrolysis of unblocked, C-terminal dipeptides from oligopeptides, with broad specificity. Does not hydrolyze bonds in which P1' is Pro, or both P1 and P1' are Gly.</text>
        <dbReference type="EC" id="3.4.15.5"/>
    </reaction>
</comment>
<keyword evidence="9 15" id="KW-0482">Metalloprotease</keyword>
<dbReference type="OrthoDB" id="9773538at2"/>
<evidence type="ECO:0000256" key="16">
    <source>
        <dbReference type="SAM" id="SignalP"/>
    </source>
</evidence>
<dbReference type="RefSeq" id="WP_125024164.1">
    <property type="nucleotide sequence ID" value="NZ_CP034159.1"/>
</dbReference>
<dbReference type="Gene3D" id="3.40.390.10">
    <property type="entry name" value="Collagenase (Catalytic Domain)"/>
    <property type="match status" value="1"/>
</dbReference>
<comment type="similarity">
    <text evidence="2 15">Belongs to the peptidase M3 family.</text>
</comment>
<proteinExistence type="inferred from homology"/>
<keyword evidence="16" id="KW-0732">Signal</keyword>